<evidence type="ECO:0000256" key="5">
    <source>
        <dbReference type="SAM" id="Phobius"/>
    </source>
</evidence>
<gene>
    <name evidence="7" type="ORF">CRT60_17950</name>
</gene>
<reference evidence="8" key="1">
    <citation type="submission" date="2017-10" db="EMBL/GenBank/DDBJ databases">
        <authorList>
            <person name="Kravchenko I.K."/>
            <person name="Grouzdev D.S."/>
        </authorList>
    </citation>
    <scope>NUCLEOTIDE SEQUENCE [LARGE SCALE GENOMIC DNA]</scope>
    <source>
        <strain evidence="8">B2</strain>
    </source>
</reference>
<dbReference type="Proteomes" id="UP000225379">
    <property type="component" value="Unassembled WGS sequence"/>
</dbReference>
<keyword evidence="3 5" id="KW-1133">Transmembrane helix</keyword>
<protein>
    <recommendedName>
        <fullName evidence="6">O-antigen ligase-related domain-containing protein</fullName>
    </recommendedName>
</protein>
<dbReference type="RefSeq" id="WP_161958082.1">
    <property type="nucleotide sequence ID" value="NZ_PDKW01000042.1"/>
</dbReference>
<dbReference type="PANTHER" id="PTHR37422">
    <property type="entry name" value="TEICHURONIC ACID BIOSYNTHESIS PROTEIN TUAE"/>
    <property type="match status" value="1"/>
</dbReference>
<sequence>MPLGANRPLAWTALALAMAVLSILWPLAVQRERGAPSNGVGPLAIPGVAFLCVAGWVAAQTWLARPFVAWHPLWTDVAAALSVAPDAVGRLGLAPSAAVEGLVRLSCYALTFWLAYQHAASGRRADALVDGLAVVAALYALYGLAAFTADPPMVLWMEKWAYRDNLTSTFVNRNSYATYAGLGLLAALAAVVRRLEGGGQRSRLLRHLARPTLFYLLTAIPVIAALVATGSRGGMAAAAVGVAVFAYGLLSPRWGRWRRVMAGAALAGAVVLAFLVFLDHGATHPASEAADRLRVYVVTAGLIAESPWTGYGLGSFPDVFAMARPASISQIWLQAHNLYLELAMELGIPAALGLLSAIVWVFAACLRAALRHRGRRVHASLGCAATALVAVHSLVDFSMQIPAVAMTWAAIAGTAMGCAARPVRSVSTGAGGLGPRVPVDEAAPMGVGTAT</sequence>
<evidence type="ECO:0000256" key="1">
    <source>
        <dbReference type="ARBA" id="ARBA00004141"/>
    </source>
</evidence>
<feature type="transmembrane region" description="Helical" evidence="5">
    <location>
        <begin position="207"/>
        <end position="227"/>
    </location>
</feature>
<keyword evidence="2 5" id="KW-0812">Transmembrane</keyword>
<dbReference type="Pfam" id="PF04932">
    <property type="entry name" value="Wzy_C"/>
    <property type="match status" value="1"/>
</dbReference>
<feature type="transmembrane region" description="Helical" evidence="5">
    <location>
        <begin position="128"/>
        <end position="149"/>
    </location>
</feature>
<evidence type="ECO:0000259" key="6">
    <source>
        <dbReference type="Pfam" id="PF04932"/>
    </source>
</evidence>
<keyword evidence="4 5" id="KW-0472">Membrane</keyword>
<dbReference type="AlphaFoldDB" id="A0A2B8BBC6"/>
<keyword evidence="8" id="KW-1185">Reference proteome</keyword>
<feature type="transmembrane region" description="Helical" evidence="5">
    <location>
        <begin position="97"/>
        <end position="116"/>
    </location>
</feature>
<accession>A0A2B8BBC6</accession>
<comment type="caution">
    <text evidence="7">The sequence shown here is derived from an EMBL/GenBank/DDBJ whole genome shotgun (WGS) entry which is preliminary data.</text>
</comment>
<feature type="transmembrane region" description="Helical" evidence="5">
    <location>
        <begin position="12"/>
        <end position="29"/>
    </location>
</feature>
<evidence type="ECO:0000313" key="7">
    <source>
        <dbReference type="EMBL" id="PGH55221.1"/>
    </source>
</evidence>
<evidence type="ECO:0000256" key="2">
    <source>
        <dbReference type="ARBA" id="ARBA00022692"/>
    </source>
</evidence>
<evidence type="ECO:0000256" key="4">
    <source>
        <dbReference type="ARBA" id="ARBA00023136"/>
    </source>
</evidence>
<dbReference type="EMBL" id="PDKW01000042">
    <property type="protein sequence ID" value="PGH55221.1"/>
    <property type="molecule type" value="Genomic_DNA"/>
</dbReference>
<comment type="subcellular location">
    <subcellularLocation>
        <location evidence="1">Membrane</location>
        <topology evidence="1">Multi-pass membrane protein</topology>
    </subcellularLocation>
</comment>
<dbReference type="InterPro" id="IPR007016">
    <property type="entry name" value="O-antigen_ligase-rel_domated"/>
</dbReference>
<evidence type="ECO:0000313" key="8">
    <source>
        <dbReference type="Proteomes" id="UP000225379"/>
    </source>
</evidence>
<dbReference type="GO" id="GO:0016020">
    <property type="term" value="C:membrane"/>
    <property type="evidence" value="ECO:0007669"/>
    <property type="project" value="UniProtKB-SubCell"/>
</dbReference>
<feature type="transmembrane region" description="Helical" evidence="5">
    <location>
        <begin position="233"/>
        <end position="250"/>
    </location>
</feature>
<evidence type="ECO:0000256" key="3">
    <source>
        <dbReference type="ARBA" id="ARBA00022989"/>
    </source>
</evidence>
<feature type="transmembrane region" description="Helical" evidence="5">
    <location>
        <begin position="176"/>
        <end position="195"/>
    </location>
</feature>
<feature type="transmembrane region" description="Helical" evidence="5">
    <location>
        <begin position="401"/>
        <end position="420"/>
    </location>
</feature>
<dbReference type="PANTHER" id="PTHR37422:SF23">
    <property type="entry name" value="TEICHURONIC ACID BIOSYNTHESIS PROTEIN TUAE"/>
    <property type="match status" value="1"/>
</dbReference>
<feature type="transmembrane region" description="Helical" evidence="5">
    <location>
        <begin position="377"/>
        <end position="395"/>
    </location>
</feature>
<feature type="transmembrane region" description="Helical" evidence="5">
    <location>
        <begin position="257"/>
        <end position="278"/>
    </location>
</feature>
<name>A0A2B8BBC6_9PROT</name>
<feature type="transmembrane region" description="Helical" evidence="5">
    <location>
        <begin position="41"/>
        <end position="63"/>
    </location>
</feature>
<proteinExistence type="predicted"/>
<organism evidence="7 8">
    <name type="scientific">Azospirillum palustre</name>
    <dbReference type="NCBI Taxonomy" id="2044885"/>
    <lineage>
        <taxon>Bacteria</taxon>
        <taxon>Pseudomonadati</taxon>
        <taxon>Pseudomonadota</taxon>
        <taxon>Alphaproteobacteria</taxon>
        <taxon>Rhodospirillales</taxon>
        <taxon>Azospirillaceae</taxon>
        <taxon>Azospirillum</taxon>
    </lineage>
</organism>
<dbReference type="InterPro" id="IPR051533">
    <property type="entry name" value="WaaL-like"/>
</dbReference>
<feature type="transmembrane region" description="Helical" evidence="5">
    <location>
        <begin position="346"/>
        <end position="370"/>
    </location>
</feature>
<feature type="domain" description="O-antigen ligase-related" evidence="6">
    <location>
        <begin position="219"/>
        <end position="354"/>
    </location>
</feature>